<dbReference type="HOGENOM" id="CLU_023253_0_0_1"/>
<dbReference type="SMART" id="SM00906">
    <property type="entry name" value="Fungal_trans"/>
    <property type="match status" value="1"/>
</dbReference>
<dbReference type="EMBL" id="KN846997">
    <property type="protein sequence ID" value="KIW88931.1"/>
    <property type="molecule type" value="Genomic_DNA"/>
</dbReference>
<dbReference type="VEuPathDB" id="FungiDB:Z519_10415"/>
<evidence type="ECO:0000256" key="4">
    <source>
        <dbReference type="ARBA" id="ARBA00023163"/>
    </source>
</evidence>
<reference evidence="8" key="1">
    <citation type="submission" date="2015-01" db="EMBL/GenBank/DDBJ databases">
        <title>The Genome Sequence of Cladophialophora bantiana CBS 173.52.</title>
        <authorList>
            <consortium name="The Broad Institute Genomics Platform"/>
            <person name="Cuomo C."/>
            <person name="de Hoog S."/>
            <person name="Gorbushina A."/>
            <person name="Stielow B."/>
            <person name="Teixiera M."/>
            <person name="Abouelleil A."/>
            <person name="Chapman S.B."/>
            <person name="Priest M."/>
            <person name="Young S.K."/>
            <person name="Wortman J."/>
            <person name="Nusbaum C."/>
            <person name="Birren B."/>
        </authorList>
    </citation>
    <scope>NUCLEOTIDE SEQUENCE [LARGE SCALE GENOMIC DNA]</scope>
    <source>
        <strain evidence="8">CBS 173.52</strain>
    </source>
</reference>
<dbReference type="Pfam" id="PF04082">
    <property type="entry name" value="Fungal_trans"/>
    <property type="match status" value="1"/>
</dbReference>
<evidence type="ECO:0000313" key="8">
    <source>
        <dbReference type="EMBL" id="KIW88931.1"/>
    </source>
</evidence>
<feature type="compositionally biased region" description="Polar residues" evidence="6">
    <location>
        <begin position="20"/>
        <end position="34"/>
    </location>
</feature>
<keyword evidence="9" id="KW-1185">Reference proteome</keyword>
<evidence type="ECO:0000256" key="1">
    <source>
        <dbReference type="ARBA" id="ARBA00022723"/>
    </source>
</evidence>
<dbReference type="InterPro" id="IPR051127">
    <property type="entry name" value="Fungal_SecMet_Regulators"/>
</dbReference>
<keyword evidence="5" id="KW-0539">Nucleus</keyword>
<evidence type="ECO:0000256" key="3">
    <source>
        <dbReference type="ARBA" id="ARBA00023125"/>
    </source>
</evidence>
<feature type="domain" description="Xylanolytic transcriptional activator regulatory" evidence="7">
    <location>
        <begin position="313"/>
        <end position="385"/>
    </location>
</feature>
<evidence type="ECO:0000256" key="6">
    <source>
        <dbReference type="SAM" id="MobiDB-lite"/>
    </source>
</evidence>
<feature type="compositionally biased region" description="Polar residues" evidence="6">
    <location>
        <begin position="117"/>
        <end position="127"/>
    </location>
</feature>
<dbReference type="GO" id="GO:0008270">
    <property type="term" value="F:zinc ion binding"/>
    <property type="evidence" value="ECO:0007669"/>
    <property type="project" value="InterPro"/>
</dbReference>
<feature type="region of interest" description="Disordered" evidence="6">
    <location>
        <begin position="611"/>
        <end position="632"/>
    </location>
</feature>
<protein>
    <recommendedName>
        <fullName evidence="7">Xylanolytic transcriptional activator regulatory domain-containing protein</fullName>
    </recommendedName>
</protein>
<dbReference type="AlphaFoldDB" id="A0A0D2EFV7"/>
<keyword evidence="4" id="KW-0804">Transcription</keyword>
<keyword evidence="3" id="KW-0238">DNA-binding</keyword>
<dbReference type="GO" id="GO:0000981">
    <property type="term" value="F:DNA-binding transcription factor activity, RNA polymerase II-specific"/>
    <property type="evidence" value="ECO:0007669"/>
    <property type="project" value="InterPro"/>
</dbReference>
<dbReference type="GO" id="GO:0006351">
    <property type="term" value="P:DNA-templated transcription"/>
    <property type="evidence" value="ECO:0007669"/>
    <property type="project" value="InterPro"/>
</dbReference>
<keyword evidence="2" id="KW-0805">Transcription regulation</keyword>
<dbReference type="InterPro" id="IPR036864">
    <property type="entry name" value="Zn2-C6_fun-type_DNA-bd_sf"/>
</dbReference>
<proteinExistence type="predicted"/>
<name>A0A0D2EFV7_CLAB1</name>
<feature type="region of interest" description="Disordered" evidence="6">
    <location>
        <begin position="106"/>
        <end position="129"/>
    </location>
</feature>
<feature type="compositionally biased region" description="Polar residues" evidence="6">
    <location>
        <begin position="613"/>
        <end position="623"/>
    </location>
</feature>
<feature type="region of interest" description="Disordered" evidence="6">
    <location>
        <begin position="1"/>
        <end position="37"/>
    </location>
</feature>
<keyword evidence="1" id="KW-0479">Metal-binding</keyword>
<dbReference type="GeneID" id="27703343"/>
<evidence type="ECO:0000256" key="2">
    <source>
        <dbReference type="ARBA" id="ARBA00023015"/>
    </source>
</evidence>
<dbReference type="GO" id="GO:0000978">
    <property type="term" value="F:RNA polymerase II cis-regulatory region sequence-specific DNA binding"/>
    <property type="evidence" value="ECO:0007669"/>
    <property type="project" value="TreeGrafter"/>
</dbReference>
<dbReference type="InterPro" id="IPR007219">
    <property type="entry name" value="XnlR_reg_dom"/>
</dbReference>
<evidence type="ECO:0000256" key="5">
    <source>
        <dbReference type="ARBA" id="ARBA00023242"/>
    </source>
</evidence>
<evidence type="ECO:0000259" key="7">
    <source>
        <dbReference type="SMART" id="SM00906"/>
    </source>
</evidence>
<accession>A0A0D2EFV7</accession>
<evidence type="ECO:0000313" key="9">
    <source>
        <dbReference type="Proteomes" id="UP000053789"/>
    </source>
</evidence>
<organism evidence="8 9">
    <name type="scientific">Cladophialophora bantiana (strain ATCC 10958 / CBS 173.52 / CDC B-1940 / NIH 8579)</name>
    <name type="common">Xylohypha bantiana</name>
    <dbReference type="NCBI Taxonomy" id="1442370"/>
    <lineage>
        <taxon>Eukaryota</taxon>
        <taxon>Fungi</taxon>
        <taxon>Dikarya</taxon>
        <taxon>Ascomycota</taxon>
        <taxon>Pezizomycotina</taxon>
        <taxon>Eurotiomycetes</taxon>
        <taxon>Chaetothyriomycetidae</taxon>
        <taxon>Chaetothyriales</taxon>
        <taxon>Herpotrichiellaceae</taxon>
        <taxon>Cladophialophora</taxon>
    </lineage>
</organism>
<dbReference type="PANTHER" id="PTHR47424:SF3">
    <property type="entry name" value="REGULATORY PROTEIN GAL4"/>
    <property type="match status" value="1"/>
</dbReference>
<dbReference type="CDD" id="cd12148">
    <property type="entry name" value="fungal_TF_MHR"/>
    <property type="match status" value="1"/>
</dbReference>
<dbReference type="GO" id="GO:0005634">
    <property type="term" value="C:nucleus"/>
    <property type="evidence" value="ECO:0007669"/>
    <property type="project" value="TreeGrafter"/>
</dbReference>
<dbReference type="SUPFAM" id="SSF57701">
    <property type="entry name" value="Zn2/Cys6 DNA-binding domain"/>
    <property type="match status" value="1"/>
</dbReference>
<dbReference type="Proteomes" id="UP000053789">
    <property type="component" value="Unassembled WGS sequence"/>
</dbReference>
<feature type="compositionally biased region" description="Polar residues" evidence="6">
    <location>
        <begin position="1"/>
        <end position="12"/>
    </location>
</feature>
<dbReference type="RefSeq" id="XP_016615600.1">
    <property type="nucleotide sequence ID" value="XM_016768132.1"/>
</dbReference>
<dbReference type="PANTHER" id="PTHR47424">
    <property type="entry name" value="REGULATORY PROTEIN GAL4"/>
    <property type="match status" value="1"/>
</dbReference>
<dbReference type="OrthoDB" id="2283488at2759"/>
<sequence length="693" mass="77571">MDPSRTSQTIPTTPAHDRSFQSSPSLSQTQSFNGVTKKRKRVAIACPECRSRKTKCNHNMPRQVDDGMLKGMPKSSQAYILALEKRLRRFEEREIRPYGQLQFSDHSGSLSLPARRSQANSSITGRSSPRCHRRASESILISASPEIFMGGNSGISFTQLILNAMNGADSNKLEAQSLSSARDPPGFSTPVDLFALPPNCRELVDLFFDFHYELSPIFHAPTLLADIDRVISGNVAYRSENRYTLAIMNMIFAIAASHQRRSTGASISSTRGYYDIAMALVGPTLLFDWQIEKVQILLLGARYLQSSNSPSECWNVLGLAIRIAYGLELHRAPGDEFDCIMRETRKRVWYACYGLDQLLSMIYGRPAATSSSTFNTPLPEDLDDDCIQTSRLLFPSLEAPSRMSFSIQVSKLYRLLESAASLAEPSLETIVQLDEAFESWYADVPTNLRVQSNTTVQDDKCLILALRANMVRILIHRQSLASTLNILSRSVEALKTSETLKISMLQNSRHICVQTAEEAIDLVGLRYEQTKHAVGPSWFNLYYLFNAILIVVSHVVDPEYRNDKKALSQLDRAMQMIRHMSTNYLCAQRTYTFLQQLLGFMDKSLLVDRRRATSSSRPQTGSAPSPVLDGPAFDQSGGYDDLSHAELFAFWDITQDLTANLGSQLESYSSLGSGMWSWDVDAQDQNPTMIAPY</sequence>
<dbReference type="CDD" id="cd00067">
    <property type="entry name" value="GAL4"/>
    <property type="match status" value="1"/>
</dbReference>
<gene>
    <name evidence="8" type="ORF">Z519_10415</name>
</gene>
<dbReference type="GO" id="GO:0000435">
    <property type="term" value="P:positive regulation of transcription from RNA polymerase II promoter by galactose"/>
    <property type="evidence" value="ECO:0007669"/>
    <property type="project" value="TreeGrafter"/>
</dbReference>
<dbReference type="InterPro" id="IPR001138">
    <property type="entry name" value="Zn2Cys6_DnaBD"/>
</dbReference>